<dbReference type="AlphaFoldDB" id="A0A3E2B401"/>
<gene>
    <name evidence="1" type="ORF">DV520_05790</name>
</gene>
<dbReference type="Pfam" id="PF07374">
    <property type="entry name" value="DUF1492"/>
    <property type="match status" value="1"/>
</dbReference>
<protein>
    <submittedName>
        <fullName evidence="1">DUF1492 domain-containing protein</fullName>
    </submittedName>
</protein>
<dbReference type="OrthoDB" id="3242975at2"/>
<comment type="caution">
    <text evidence="1">The sequence shown here is derived from an EMBL/GenBank/DDBJ whole genome shotgun (WGS) entry which is preliminary data.</text>
</comment>
<sequence length="142" mass="16578">MTAKEYLSQARLLDARINAKIQQVAALNDLATHATATLTGMPRNPNRSESRMAEAVVKIVDLQNEINHDIDELVDLKREITRRVKSIPNAEYQLLLEKRYLCFMPWEKIAVDMGYSIQHIYRLHDWALREFPVPRKHESSMY</sequence>
<evidence type="ECO:0000313" key="2">
    <source>
        <dbReference type="Proteomes" id="UP000260649"/>
    </source>
</evidence>
<accession>A0A3E2B401</accession>
<reference evidence="1 2" key="1">
    <citation type="submission" date="2018-07" db="EMBL/GenBank/DDBJ databases">
        <title>GABA Modulating Bacteria of the Human Gut Microbiota.</title>
        <authorList>
            <person name="Strandwitz P."/>
            <person name="Kim K.H."/>
            <person name="Terekhova D."/>
            <person name="Liu J.K."/>
            <person name="Sharma A."/>
            <person name="Levering J."/>
            <person name="Mcdonald D."/>
            <person name="Dietrich D."/>
            <person name="Ramadhar T.R."/>
            <person name="Lekbua A."/>
            <person name="Mroue N."/>
            <person name="Liston C."/>
            <person name="Stewart E.J."/>
            <person name="Dubin M.J."/>
            <person name="Zengler K."/>
            <person name="Knight R."/>
            <person name="Gilbert J.A."/>
            <person name="Clardy J."/>
            <person name="Lewis K."/>
        </authorList>
    </citation>
    <scope>NUCLEOTIDE SEQUENCE [LARGE SCALE GENOMIC DNA]</scope>
    <source>
        <strain evidence="1 2">KLE1738</strain>
    </source>
</reference>
<dbReference type="RefSeq" id="WP_117142099.1">
    <property type="nucleotide sequence ID" value="NZ_CAKXKJ010000002.1"/>
</dbReference>
<keyword evidence="2" id="KW-1185">Reference proteome</keyword>
<proteinExistence type="predicted"/>
<organism evidence="1 2">
    <name type="scientific">Evtepia gabavorous</name>
    <dbReference type="NCBI Taxonomy" id="2211183"/>
    <lineage>
        <taxon>Bacteria</taxon>
        <taxon>Bacillati</taxon>
        <taxon>Bacillota</taxon>
        <taxon>Clostridia</taxon>
        <taxon>Eubacteriales</taxon>
        <taxon>Evtepia</taxon>
    </lineage>
</organism>
<name>A0A3E2B401_9FIRM</name>
<dbReference type="InterPro" id="IPR010861">
    <property type="entry name" value="DUF1492"/>
</dbReference>
<dbReference type="EMBL" id="QQRQ01000007">
    <property type="protein sequence ID" value="RFT06715.1"/>
    <property type="molecule type" value="Genomic_DNA"/>
</dbReference>
<evidence type="ECO:0000313" key="1">
    <source>
        <dbReference type="EMBL" id="RFT06715.1"/>
    </source>
</evidence>
<dbReference type="Proteomes" id="UP000260649">
    <property type="component" value="Unassembled WGS sequence"/>
</dbReference>
<dbReference type="GeneID" id="97995245"/>